<protein>
    <recommendedName>
        <fullName evidence="3">uroporphyrinogen-III C-methyltransferase</fullName>
        <ecNumber evidence="3">2.1.1.107</ecNumber>
    </recommendedName>
</protein>
<dbReference type="InterPro" id="IPR050161">
    <property type="entry name" value="Siro_Cobalamin_biosynth"/>
</dbReference>
<dbReference type="EMBL" id="BAABJZ010000092">
    <property type="protein sequence ID" value="GAA4893890.1"/>
    <property type="molecule type" value="Genomic_DNA"/>
</dbReference>
<evidence type="ECO:0000256" key="5">
    <source>
        <dbReference type="ARBA" id="ARBA00022679"/>
    </source>
</evidence>
<dbReference type="Gene3D" id="3.30.950.10">
    <property type="entry name" value="Methyltransferase, Cobalt-precorrin-4 Transmethylase, Domain 2"/>
    <property type="match status" value="1"/>
</dbReference>
<reference evidence="12" key="1">
    <citation type="journal article" date="2019" name="Int. J. Syst. Evol. Microbiol.">
        <title>The Global Catalogue of Microorganisms (GCM) 10K type strain sequencing project: providing services to taxonomists for standard genome sequencing and annotation.</title>
        <authorList>
            <consortium name="The Broad Institute Genomics Platform"/>
            <consortium name="The Broad Institute Genome Sequencing Center for Infectious Disease"/>
            <person name="Wu L."/>
            <person name="Ma J."/>
        </authorList>
    </citation>
    <scope>NUCLEOTIDE SEQUENCE [LARGE SCALE GENOMIC DNA]</scope>
    <source>
        <strain evidence="12">JCM 18401</strain>
    </source>
</reference>
<dbReference type="Pfam" id="PF00590">
    <property type="entry name" value="TP_methylase"/>
    <property type="match status" value="1"/>
</dbReference>
<comment type="caution">
    <text evidence="11">The sequence shown here is derived from an EMBL/GenBank/DDBJ whole genome shotgun (WGS) entry which is preliminary data.</text>
</comment>
<dbReference type="NCBIfam" id="TIGR01469">
    <property type="entry name" value="cobA_cysG_Cterm"/>
    <property type="match status" value="1"/>
</dbReference>
<dbReference type="NCBIfam" id="NF004790">
    <property type="entry name" value="PRK06136.1"/>
    <property type="match status" value="1"/>
</dbReference>
<dbReference type="InterPro" id="IPR014777">
    <property type="entry name" value="4pyrrole_Mease_sub1"/>
</dbReference>
<dbReference type="RefSeq" id="WP_345336127.1">
    <property type="nucleotide sequence ID" value="NZ_BAABJZ010000092.1"/>
</dbReference>
<dbReference type="Proteomes" id="UP001499988">
    <property type="component" value="Unassembled WGS sequence"/>
</dbReference>
<evidence type="ECO:0000256" key="4">
    <source>
        <dbReference type="ARBA" id="ARBA00022603"/>
    </source>
</evidence>
<keyword evidence="5" id="KW-0808">Transferase</keyword>
<evidence type="ECO:0000256" key="8">
    <source>
        <dbReference type="ARBA" id="ARBA00025705"/>
    </source>
</evidence>
<keyword evidence="6" id="KW-0949">S-adenosyl-L-methionine</keyword>
<dbReference type="SUPFAM" id="SSF53790">
    <property type="entry name" value="Tetrapyrrole methylase"/>
    <property type="match status" value="1"/>
</dbReference>
<name>A0ABP9F4Z0_9GAMM</name>
<comment type="pathway">
    <text evidence="8">Porphyrin-containing compound metabolism; siroheme biosynthesis; precorrin-2 from uroporphyrinogen III: step 1/1.</text>
</comment>
<keyword evidence="7" id="KW-0627">Porphyrin biosynthesis</keyword>
<evidence type="ECO:0000256" key="6">
    <source>
        <dbReference type="ARBA" id="ARBA00022691"/>
    </source>
</evidence>
<dbReference type="InterPro" id="IPR035996">
    <property type="entry name" value="4pyrrol_Methylase_sf"/>
</dbReference>
<feature type="domain" description="Tetrapyrrole methylase" evidence="10">
    <location>
        <begin position="22"/>
        <end position="233"/>
    </location>
</feature>
<comment type="pathway">
    <text evidence="1">Cofactor biosynthesis; adenosylcobalamin biosynthesis.</text>
</comment>
<dbReference type="InterPro" id="IPR003043">
    <property type="entry name" value="Uropor_MeTrfase_CS"/>
</dbReference>
<dbReference type="PANTHER" id="PTHR45790:SF1">
    <property type="entry name" value="SIROHEME SYNTHASE"/>
    <property type="match status" value="1"/>
</dbReference>
<proteinExistence type="inferred from homology"/>
<dbReference type="CDD" id="cd11642">
    <property type="entry name" value="SUMT"/>
    <property type="match status" value="1"/>
</dbReference>
<evidence type="ECO:0000256" key="3">
    <source>
        <dbReference type="ARBA" id="ARBA00012162"/>
    </source>
</evidence>
<evidence type="ECO:0000259" key="10">
    <source>
        <dbReference type="Pfam" id="PF00590"/>
    </source>
</evidence>
<gene>
    <name evidence="11" type="primary">cobA_2</name>
    <name evidence="11" type="ORF">GCM10023333_28770</name>
</gene>
<dbReference type="Gene3D" id="3.40.1010.10">
    <property type="entry name" value="Cobalt-precorrin-4 Transmethylase, Domain 1"/>
    <property type="match status" value="1"/>
</dbReference>
<evidence type="ECO:0000256" key="9">
    <source>
        <dbReference type="SAM" id="MobiDB-lite"/>
    </source>
</evidence>
<accession>A0ABP9F4Z0</accession>
<evidence type="ECO:0000256" key="7">
    <source>
        <dbReference type="ARBA" id="ARBA00023244"/>
    </source>
</evidence>
<dbReference type="InterPro" id="IPR000878">
    <property type="entry name" value="4pyrrol_Mease"/>
</dbReference>
<evidence type="ECO:0000313" key="12">
    <source>
        <dbReference type="Proteomes" id="UP001499988"/>
    </source>
</evidence>
<evidence type="ECO:0000256" key="1">
    <source>
        <dbReference type="ARBA" id="ARBA00004953"/>
    </source>
</evidence>
<dbReference type="PROSITE" id="PS00839">
    <property type="entry name" value="SUMT_1"/>
    <property type="match status" value="1"/>
</dbReference>
<sequence length="277" mass="29289">MDRDGLTTAAKDGAPSGQTPRVSLVGAGPGDPDLLTVKALRCIEQADVILYDNLVSDAIRALFPKSTTTLFVGKAKNCHSIGQDRLNEVIVELAQKGLHVCRLKGGDPFIFGRGSEEMLRLHQAGIQTEVVPGITAASGCTSYAGIPLTHRGLAQACTFVTGHAQSGDAGPDIDWQGLARGNQTLVFYMGLSQLPKITTELAAQGMPLDTPAALIEQGCRPEQRVIASQLSQLVQDSQIHQLQSPTLIVIGEVVSLADQLAWFGPLTQSSMPQALSA</sequence>
<organism evidence="11 12">
    <name type="scientific">Ferrimonas pelagia</name>
    <dbReference type="NCBI Taxonomy" id="1177826"/>
    <lineage>
        <taxon>Bacteria</taxon>
        <taxon>Pseudomonadati</taxon>
        <taxon>Pseudomonadota</taxon>
        <taxon>Gammaproteobacteria</taxon>
        <taxon>Alteromonadales</taxon>
        <taxon>Ferrimonadaceae</taxon>
        <taxon>Ferrimonas</taxon>
    </lineage>
</organism>
<feature type="region of interest" description="Disordered" evidence="9">
    <location>
        <begin position="1"/>
        <end position="25"/>
    </location>
</feature>
<keyword evidence="4" id="KW-0489">Methyltransferase</keyword>
<dbReference type="InterPro" id="IPR014776">
    <property type="entry name" value="4pyrrole_Mease_sub2"/>
</dbReference>
<keyword evidence="12" id="KW-1185">Reference proteome</keyword>
<evidence type="ECO:0000256" key="2">
    <source>
        <dbReference type="ARBA" id="ARBA00005879"/>
    </source>
</evidence>
<dbReference type="EC" id="2.1.1.107" evidence="3"/>
<evidence type="ECO:0000313" key="11">
    <source>
        <dbReference type="EMBL" id="GAA4893890.1"/>
    </source>
</evidence>
<dbReference type="PANTHER" id="PTHR45790">
    <property type="entry name" value="SIROHEME SYNTHASE-RELATED"/>
    <property type="match status" value="1"/>
</dbReference>
<comment type="similarity">
    <text evidence="2">Belongs to the precorrin methyltransferase family.</text>
</comment>
<dbReference type="InterPro" id="IPR006366">
    <property type="entry name" value="CobA/CysG_C"/>
</dbReference>